<dbReference type="KEGG" id="whr:OG579_04920"/>
<dbReference type="Gene3D" id="3.40.50.2000">
    <property type="entry name" value="Glycogen Phosphorylase B"/>
    <property type="match status" value="1"/>
</dbReference>
<gene>
    <name evidence="1" type="ORF">OG579_04920</name>
</gene>
<dbReference type="SUPFAM" id="SSF53756">
    <property type="entry name" value="UDP-Glycosyltransferase/glycogen phosphorylase"/>
    <property type="match status" value="1"/>
</dbReference>
<sequence length="368" mass="40360">MTRVTYLLSKDPVVEHGGDIALSRLMIEITKTFADVETICLSTAGDAPSVPGLTRVIKPAPSMRLVPRSLVHRRSIVHERYDHPELRATIAAHHGRSDVWVAEHSYMAESYLRAREPGVRFVINTVNTESQVWKATRGIIGRLQSPFILRDEVRVACAADAVGTYDADEAQMYRDEGATGARWIDLTMPPATRLALADAGPRLVFMGTRDWPPNQEAFEIALRLWPRIAEGIEGAELYIVGAKAANAPEVTYPDGVFDLGFVDDLQSFLSTCRALIAPVATGGGVRVKILDAASRGLPVIGTSAAIGSLGPVFDLDPFDDEAQFVEQARRYLRDAAHAETQSRTLHDRNAQRWADGVPQRAVQDLICP</sequence>
<organism evidence="1 2">
    <name type="scientific">Williamsia herbipolensis</name>
    <dbReference type="NCBI Taxonomy" id="1603258"/>
    <lineage>
        <taxon>Bacteria</taxon>
        <taxon>Bacillati</taxon>
        <taxon>Actinomycetota</taxon>
        <taxon>Actinomycetes</taxon>
        <taxon>Mycobacteriales</taxon>
        <taxon>Nocardiaceae</taxon>
        <taxon>Williamsia</taxon>
    </lineage>
</organism>
<proteinExistence type="predicted"/>
<accession>A0AAU4K580</accession>
<dbReference type="Pfam" id="PF13692">
    <property type="entry name" value="Glyco_trans_1_4"/>
    <property type="match status" value="1"/>
</dbReference>
<evidence type="ECO:0000313" key="2">
    <source>
        <dbReference type="Proteomes" id="UP001432128"/>
    </source>
</evidence>
<dbReference type="EMBL" id="CP108021">
    <property type="protein sequence ID" value="WUM21151.1"/>
    <property type="molecule type" value="Genomic_DNA"/>
</dbReference>
<evidence type="ECO:0000313" key="1">
    <source>
        <dbReference type="EMBL" id="WUM21151.1"/>
    </source>
</evidence>
<reference evidence="1 2" key="1">
    <citation type="submission" date="2022-10" db="EMBL/GenBank/DDBJ databases">
        <title>The complete genomes of actinobacterial strains from the NBC collection.</title>
        <authorList>
            <person name="Joergensen T.S."/>
            <person name="Alvarez Arevalo M."/>
            <person name="Sterndorff E.B."/>
            <person name="Faurdal D."/>
            <person name="Vuksanovic O."/>
            <person name="Mourched A.-S."/>
            <person name="Charusanti P."/>
            <person name="Shaw S."/>
            <person name="Blin K."/>
            <person name="Weber T."/>
        </authorList>
    </citation>
    <scope>NUCLEOTIDE SEQUENCE [LARGE SCALE GENOMIC DNA]</scope>
    <source>
        <strain evidence="1 2">NBC_00319</strain>
    </source>
</reference>
<dbReference type="Proteomes" id="UP001432128">
    <property type="component" value="Chromosome"/>
</dbReference>
<protein>
    <submittedName>
        <fullName evidence="1">Glycosyltransferase family 4 protein</fullName>
    </submittedName>
</protein>
<dbReference type="RefSeq" id="WP_328858297.1">
    <property type="nucleotide sequence ID" value="NZ_CP108021.1"/>
</dbReference>
<dbReference type="AlphaFoldDB" id="A0AAU4K580"/>
<keyword evidence="2" id="KW-1185">Reference proteome</keyword>
<name>A0AAU4K580_9NOCA</name>